<dbReference type="AlphaFoldDB" id="A0AAN8XPY1"/>
<keyword evidence="3" id="KW-0539">Nucleus</keyword>
<reference evidence="5 6" key="1">
    <citation type="submission" date="2023-10" db="EMBL/GenBank/DDBJ databases">
        <title>Genomes of two closely related lineages of the louse Polyplax serrata with different host specificities.</title>
        <authorList>
            <person name="Martinu J."/>
            <person name="Tarabai H."/>
            <person name="Stefka J."/>
            <person name="Hypsa V."/>
        </authorList>
    </citation>
    <scope>NUCLEOTIDE SEQUENCE [LARGE SCALE GENOMIC DNA]</scope>
    <source>
        <strain evidence="5">HR10_N</strain>
    </source>
</reference>
<evidence type="ECO:0000313" key="6">
    <source>
        <dbReference type="Proteomes" id="UP001372834"/>
    </source>
</evidence>
<sequence length="806" mass="92825">MKDSLKKVKKPAQLLKTSKKKMLEPKKKKMASMSVDEFMNGFVGDTSGESESIKKCQKAVSNKKKLDNNLGLKHTPVQKGSNNKSNGIHKNEEEISDNDKDDNEELADMDDMGESDIDSEDEDINTYKSHKKDLSNLKKSDPEFYKYLEENDEDLLNFEDSDASSDEEKVHKPPDELEVASDESDYEPDDEVRQKKGKGNKVTKEMVNQWQRKLQGKCKIQDLREITEAFHAALVSVSPQEDPSCIYKVEGGTIFNSVIRMCVSDLLPAINKILKYKGSKTSPSKCKMWNRVKPILRNYLTDLAEISAATSPNMLRVLLKHIHQLCPFIVCFPIISPKFLKRVIQLWATDEDVIRVLAFLCTLRLANLRTSLLKRALKVMHLTYVRNTKFVSPNTLPGVNFMRQSLCEMFALDNTISYQLVFLYIRQLAIHLRSAITQKKKESYKIVYNWAYVSSLHLWADLFGIIPHDSPLKSLIYPLVQIIIGTIKLIPSSTYYPLRFHCCKILIEMRNKCDVFIPVLPFLLEVLRDFNFSREHKKLTMKPLDFTCLLRCSKSQMKENGFKDALIENVYSLLMEYLAVECHRVSFPDITVPCIIQVKHFVKSCKNSNYSKKMKSIVDKIAENSKFIETERKKLSLKINDLKGVEAAETAIKAKVPPFLKYYESWKKIHIQQQARKYTNNQELGDLKLPVLNKLDKKRNKAKAKSDGPTVLFPSDDEDSEGEGMFHNKEDDDDDDDDDYDDDEEDEIIEDEEEEEEEPPRKRARGTQKIKARSEKNEDDDGEYDCSDSDEDDDIVEDLNYSDFGK</sequence>
<name>A0AAN8XPY1_POLSC</name>
<dbReference type="GO" id="GO:0042273">
    <property type="term" value="P:ribosomal large subunit biogenesis"/>
    <property type="evidence" value="ECO:0007669"/>
    <property type="project" value="TreeGrafter"/>
</dbReference>
<dbReference type="GO" id="GO:0000122">
    <property type="term" value="P:negative regulation of transcription by RNA polymerase II"/>
    <property type="evidence" value="ECO:0007669"/>
    <property type="project" value="TreeGrafter"/>
</dbReference>
<dbReference type="InterPro" id="IPR005343">
    <property type="entry name" value="Noc2"/>
</dbReference>
<feature type="region of interest" description="Disordered" evidence="4">
    <location>
        <begin position="161"/>
        <end position="201"/>
    </location>
</feature>
<dbReference type="EMBL" id="JAWJWE010000001">
    <property type="protein sequence ID" value="KAK6645263.1"/>
    <property type="molecule type" value="Genomic_DNA"/>
</dbReference>
<feature type="compositionally biased region" description="Acidic residues" evidence="4">
    <location>
        <begin position="176"/>
        <end position="190"/>
    </location>
</feature>
<dbReference type="GO" id="GO:0005730">
    <property type="term" value="C:nucleolus"/>
    <property type="evidence" value="ECO:0007669"/>
    <property type="project" value="TreeGrafter"/>
</dbReference>
<dbReference type="PANTHER" id="PTHR12687:SF4">
    <property type="entry name" value="NUCLEOLAR COMPLEX PROTEIN 2 HOMOLOG"/>
    <property type="match status" value="1"/>
</dbReference>
<feature type="compositionally biased region" description="Polar residues" evidence="4">
    <location>
        <begin position="78"/>
        <end position="88"/>
    </location>
</feature>
<dbReference type="GO" id="GO:0042393">
    <property type="term" value="F:histone binding"/>
    <property type="evidence" value="ECO:0007669"/>
    <property type="project" value="TreeGrafter"/>
</dbReference>
<dbReference type="PANTHER" id="PTHR12687">
    <property type="entry name" value="NUCLEOLAR COMPLEX 2 AND RAD4-RELATED"/>
    <property type="match status" value="1"/>
</dbReference>
<feature type="compositionally biased region" description="Acidic residues" evidence="4">
    <location>
        <begin position="777"/>
        <end position="797"/>
    </location>
</feature>
<protein>
    <recommendedName>
        <fullName evidence="7">Nucleolar complex protein 2 homolog</fullName>
    </recommendedName>
</protein>
<evidence type="ECO:0000256" key="3">
    <source>
        <dbReference type="ARBA" id="ARBA00023242"/>
    </source>
</evidence>
<gene>
    <name evidence="5" type="ORF">RUM43_001539</name>
</gene>
<accession>A0AAN8XPY1</accession>
<evidence type="ECO:0000256" key="1">
    <source>
        <dbReference type="ARBA" id="ARBA00004123"/>
    </source>
</evidence>
<evidence type="ECO:0000256" key="4">
    <source>
        <dbReference type="SAM" id="MobiDB-lite"/>
    </source>
</evidence>
<feature type="compositionally biased region" description="Basic and acidic residues" evidence="4">
    <location>
        <begin position="132"/>
        <end position="141"/>
    </location>
</feature>
<feature type="region of interest" description="Disordered" evidence="4">
    <location>
        <begin position="698"/>
        <end position="806"/>
    </location>
</feature>
<comment type="caution">
    <text evidence="5">The sequence shown here is derived from an EMBL/GenBank/DDBJ whole genome shotgun (WGS) entry which is preliminary data.</text>
</comment>
<comment type="subcellular location">
    <subcellularLocation>
        <location evidence="1">Nucleus</location>
    </subcellularLocation>
</comment>
<dbReference type="Pfam" id="PF03715">
    <property type="entry name" value="Noc2"/>
    <property type="match status" value="1"/>
</dbReference>
<evidence type="ECO:0000256" key="2">
    <source>
        <dbReference type="ARBA" id="ARBA00005907"/>
    </source>
</evidence>
<dbReference type="GO" id="GO:0030690">
    <property type="term" value="C:Noc1p-Noc2p complex"/>
    <property type="evidence" value="ECO:0007669"/>
    <property type="project" value="TreeGrafter"/>
</dbReference>
<organism evidence="5 6">
    <name type="scientific">Polyplax serrata</name>
    <name type="common">Common mouse louse</name>
    <dbReference type="NCBI Taxonomy" id="468196"/>
    <lineage>
        <taxon>Eukaryota</taxon>
        <taxon>Metazoa</taxon>
        <taxon>Ecdysozoa</taxon>
        <taxon>Arthropoda</taxon>
        <taxon>Hexapoda</taxon>
        <taxon>Insecta</taxon>
        <taxon>Pterygota</taxon>
        <taxon>Neoptera</taxon>
        <taxon>Paraneoptera</taxon>
        <taxon>Psocodea</taxon>
        <taxon>Troctomorpha</taxon>
        <taxon>Phthiraptera</taxon>
        <taxon>Anoplura</taxon>
        <taxon>Polyplacidae</taxon>
        <taxon>Polyplax</taxon>
    </lineage>
</organism>
<feature type="region of interest" description="Disordered" evidence="4">
    <location>
        <begin position="1"/>
        <end position="141"/>
    </location>
</feature>
<dbReference type="GO" id="GO:0030691">
    <property type="term" value="C:Noc2p-Noc3p complex"/>
    <property type="evidence" value="ECO:0007669"/>
    <property type="project" value="TreeGrafter"/>
</dbReference>
<feature type="compositionally biased region" description="Acidic residues" evidence="4">
    <location>
        <begin position="94"/>
        <end position="124"/>
    </location>
</feature>
<comment type="similarity">
    <text evidence="2">Belongs to the NOC2 family.</text>
</comment>
<evidence type="ECO:0008006" key="7">
    <source>
        <dbReference type="Google" id="ProtNLM"/>
    </source>
</evidence>
<dbReference type="SUPFAM" id="SSF48371">
    <property type="entry name" value="ARM repeat"/>
    <property type="match status" value="1"/>
</dbReference>
<dbReference type="GO" id="GO:0005654">
    <property type="term" value="C:nucleoplasm"/>
    <property type="evidence" value="ECO:0007669"/>
    <property type="project" value="TreeGrafter"/>
</dbReference>
<feature type="compositionally biased region" description="Acidic residues" evidence="4">
    <location>
        <begin position="731"/>
        <end position="758"/>
    </location>
</feature>
<dbReference type="InterPro" id="IPR016024">
    <property type="entry name" value="ARM-type_fold"/>
</dbReference>
<feature type="compositionally biased region" description="Basic residues" evidence="4">
    <location>
        <begin position="762"/>
        <end position="771"/>
    </location>
</feature>
<evidence type="ECO:0000313" key="5">
    <source>
        <dbReference type="EMBL" id="KAK6645263.1"/>
    </source>
</evidence>
<dbReference type="GO" id="GO:0003714">
    <property type="term" value="F:transcription corepressor activity"/>
    <property type="evidence" value="ECO:0007669"/>
    <property type="project" value="TreeGrafter"/>
</dbReference>
<proteinExistence type="inferred from homology"/>
<dbReference type="Proteomes" id="UP001372834">
    <property type="component" value="Unassembled WGS sequence"/>
</dbReference>
<feature type="compositionally biased region" description="Basic and acidic residues" evidence="4">
    <location>
        <begin position="166"/>
        <end position="175"/>
    </location>
</feature>